<gene>
    <name evidence="9" type="ORF">STRIP9103_03718</name>
</gene>
<evidence type="ECO:0000256" key="1">
    <source>
        <dbReference type="ARBA" id="ARBA00004141"/>
    </source>
</evidence>
<comment type="similarity">
    <text evidence="2">Belongs to the GtrA family.</text>
</comment>
<dbReference type="InterPro" id="IPR051401">
    <property type="entry name" value="GtrA_CellWall_Glycosyl"/>
</dbReference>
<sequence>MTADEHRGHGRRPGDRRPRPDRATGAHTMGSTTSGPHLKPRGVLRRRIDLLVREVAKFGAVGGAGLLVNLAVFNLVRHTTDLQVVRASVIATVVAIVFNYVGFRYFTYRDRDKSGRTKELTLFLLFSTAGLVIENGVLYAATYGFGWDSPLQSNIFKFLGIGIATLFRFWSYRTWVFRTLPAREAVASAESFLEAGATHRPALTGGAAKRSDGA</sequence>
<evidence type="ECO:0000256" key="5">
    <source>
        <dbReference type="ARBA" id="ARBA00023136"/>
    </source>
</evidence>
<evidence type="ECO:0000259" key="8">
    <source>
        <dbReference type="Pfam" id="PF04138"/>
    </source>
</evidence>
<evidence type="ECO:0000256" key="6">
    <source>
        <dbReference type="SAM" id="MobiDB-lite"/>
    </source>
</evidence>
<dbReference type="EMBL" id="AEJC01000126">
    <property type="protein sequence ID" value="EKX67708.1"/>
    <property type="molecule type" value="Genomic_DNA"/>
</dbReference>
<feature type="transmembrane region" description="Helical" evidence="7">
    <location>
        <begin position="122"/>
        <end position="145"/>
    </location>
</feature>
<proteinExistence type="inferred from homology"/>
<dbReference type="Pfam" id="PF04138">
    <property type="entry name" value="GtrA_DPMS_TM"/>
    <property type="match status" value="1"/>
</dbReference>
<dbReference type="InterPro" id="IPR007267">
    <property type="entry name" value="GtrA_DPMS_TM"/>
</dbReference>
<organism evidence="9 10">
    <name type="scientific">Streptomyces ipomoeae 91-03</name>
    <dbReference type="NCBI Taxonomy" id="698759"/>
    <lineage>
        <taxon>Bacteria</taxon>
        <taxon>Bacillati</taxon>
        <taxon>Actinomycetota</taxon>
        <taxon>Actinomycetes</taxon>
        <taxon>Kitasatosporales</taxon>
        <taxon>Streptomycetaceae</taxon>
        <taxon>Streptomyces</taxon>
    </lineage>
</organism>
<protein>
    <submittedName>
        <fullName evidence="9">GtrA-like protein</fullName>
    </submittedName>
</protein>
<keyword evidence="5 7" id="KW-0472">Membrane</keyword>
<evidence type="ECO:0000256" key="7">
    <source>
        <dbReference type="SAM" id="Phobius"/>
    </source>
</evidence>
<evidence type="ECO:0000256" key="3">
    <source>
        <dbReference type="ARBA" id="ARBA00022692"/>
    </source>
</evidence>
<keyword evidence="4 7" id="KW-1133">Transmembrane helix</keyword>
<dbReference type="AlphaFoldDB" id="L1L527"/>
<evidence type="ECO:0000313" key="10">
    <source>
        <dbReference type="Proteomes" id="UP000010411"/>
    </source>
</evidence>
<feature type="transmembrane region" description="Helical" evidence="7">
    <location>
        <begin position="55"/>
        <end position="76"/>
    </location>
</feature>
<comment type="subcellular location">
    <subcellularLocation>
        <location evidence="1">Membrane</location>
        <topology evidence="1">Multi-pass membrane protein</topology>
    </subcellularLocation>
</comment>
<dbReference type="Proteomes" id="UP000010411">
    <property type="component" value="Unassembled WGS sequence"/>
</dbReference>
<evidence type="ECO:0000256" key="2">
    <source>
        <dbReference type="ARBA" id="ARBA00009399"/>
    </source>
</evidence>
<dbReference type="GO" id="GO:0000271">
    <property type="term" value="P:polysaccharide biosynthetic process"/>
    <property type="evidence" value="ECO:0007669"/>
    <property type="project" value="InterPro"/>
</dbReference>
<feature type="domain" description="GtrA/DPMS transmembrane" evidence="8">
    <location>
        <begin position="57"/>
        <end position="177"/>
    </location>
</feature>
<feature type="transmembrane region" description="Helical" evidence="7">
    <location>
        <begin position="151"/>
        <end position="170"/>
    </location>
</feature>
<keyword evidence="3 7" id="KW-0812">Transmembrane</keyword>
<dbReference type="PATRIC" id="fig|698759.3.peg.1741"/>
<dbReference type="PANTHER" id="PTHR38459:SF1">
    <property type="entry name" value="PROPHAGE BACTOPRENOL-LINKED GLUCOSE TRANSLOCASE HOMOLOG"/>
    <property type="match status" value="1"/>
</dbReference>
<feature type="compositionally biased region" description="Basic and acidic residues" evidence="6">
    <location>
        <begin position="1"/>
        <end position="24"/>
    </location>
</feature>
<name>L1L527_9ACTN</name>
<accession>L1L527</accession>
<keyword evidence="10" id="KW-1185">Reference proteome</keyword>
<feature type="transmembrane region" description="Helical" evidence="7">
    <location>
        <begin position="82"/>
        <end position="101"/>
    </location>
</feature>
<feature type="region of interest" description="Disordered" evidence="6">
    <location>
        <begin position="1"/>
        <end position="40"/>
    </location>
</feature>
<reference evidence="9 10" key="1">
    <citation type="submission" date="2012-11" db="EMBL/GenBank/DDBJ databases">
        <authorList>
            <person name="Huguet-Tapia J.C."/>
            <person name="Durkin A.S."/>
            <person name="Pettis G.S."/>
            <person name="Badger J.H."/>
        </authorList>
    </citation>
    <scope>NUCLEOTIDE SEQUENCE [LARGE SCALE GENOMIC DNA]</scope>
    <source>
        <strain evidence="9 10">91-03</strain>
    </source>
</reference>
<dbReference type="GO" id="GO:0005886">
    <property type="term" value="C:plasma membrane"/>
    <property type="evidence" value="ECO:0007669"/>
    <property type="project" value="TreeGrafter"/>
</dbReference>
<comment type="caution">
    <text evidence="9">The sequence shown here is derived from an EMBL/GenBank/DDBJ whole genome shotgun (WGS) entry which is preliminary data.</text>
</comment>
<evidence type="ECO:0000256" key="4">
    <source>
        <dbReference type="ARBA" id="ARBA00022989"/>
    </source>
</evidence>
<dbReference type="PANTHER" id="PTHR38459">
    <property type="entry name" value="PROPHAGE BACTOPRENOL-LINKED GLUCOSE TRANSLOCASE HOMOLOG"/>
    <property type="match status" value="1"/>
</dbReference>
<evidence type="ECO:0000313" key="9">
    <source>
        <dbReference type="EMBL" id="EKX67708.1"/>
    </source>
</evidence>